<reference evidence="3" key="1">
    <citation type="journal article" date="2018" name="Nat. Microbiol.">
        <title>Leveraging single-cell genomics to expand the fungal tree of life.</title>
        <authorList>
            <person name="Ahrendt S.R."/>
            <person name="Quandt C.A."/>
            <person name="Ciobanu D."/>
            <person name="Clum A."/>
            <person name="Salamov A."/>
            <person name="Andreopoulos B."/>
            <person name="Cheng J.F."/>
            <person name="Woyke T."/>
            <person name="Pelin A."/>
            <person name="Henrissat B."/>
            <person name="Reynolds N.K."/>
            <person name="Benny G.L."/>
            <person name="Smith M.E."/>
            <person name="James T.Y."/>
            <person name="Grigoriev I.V."/>
        </authorList>
    </citation>
    <scope>NUCLEOTIDE SEQUENCE [LARGE SCALE GENOMIC DNA]</scope>
    <source>
        <strain evidence="3">ATCC 52028</strain>
    </source>
</reference>
<dbReference type="InterPro" id="IPR027267">
    <property type="entry name" value="AH/BAR_dom_sf"/>
</dbReference>
<protein>
    <submittedName>
        <fullName evidence="2">Uncharacterized protein</fullName>
    </submittedName>
</protein>
<keyword evidence="3" id="KW-1185">Reference proteome</keyword>
<dbReference type="GO" id="GO:0005543">
    <property type="term" value="F:phospholipid binding"/>
    <property type="evidence" value="ECO:0007669"/>
    <property type="project" value="InterPro"/>
</dbReference>
<proteinExistence type="predicted"/>
<dbReference type="InterPro" id="IPR037470">
    <property type="entry name" value="IVY1"/>
</dbReference>
<accession>A0A4P9XB24</accession>
<dbReference type="AlphaFoldDB" id="A0A4P9XB24"/>
<name>A0A4P9XB24_9FUNG</name>
<feature type="region of interest" description="Disordered" evidence="1">
    <location>
        <begin position="308"/>
        <end position="379"/>
    </location>
</feature>
<dbReference type="EMBL" id="ML014139">
    <property type="protein sequence ID" value="RKP02588.1"/>
    <property type="molecule type" value="Genomic_DNA"/>
</dbReference>
<sequence>MLRLNRSVNKASIGAPKLVHNPIDDERPIPGFFDASASVVGTPADPRIQAAASGQFNFTMRQYQAFVQAVGAYKRQIQQMSLATESFVAALEGLNEMARNAHANAGAGHSAGGSAVGADGSGGPRGYLDGTDGPLPGTPASQTGSTVTPPPFLSHTARDLELLIDTTHLVSNAHSILAEQFERDFEVPLTKQVMKTLTDVKLRQRENKLVINELATQLQREEEAAHKRAKKKIRDPAALQNSLNVRMSLAADIKHLTLESEHLQDQLAAKSLQFVIASCGGGARALLDMYDRINEGLKKLGAYEAALNDGGSSSSSTGPANPRPIEPACAPRPLAPAAPASRPRAPAPPSTPKPPPPPPPPPPRPTPRRPRPRRPRART</sequence>
<dbReference type="PANTHER" id="PTHR38407:SF1">
    <property type="entry name" value="PROTEIN IVY1"/>
    <property type="match status" value="1"/>
</dbReference>
<organism evidence="2 3">
    <name type="scientific">Caulochytrium protostelioides</name>
    <dbReference type="NCBI Taxonomy" id="1555241"/>
    <lineage>
        <taxon>Eukaryota</taxon>
        <taxon>Fungi</taxon>
        <taxon>Fungi incertae sedis</taxon>
        <taxon>Chytridiomycota</taxon>
        <taxon>Chytridiomycota incertae sedis</taxon>
        <taxon>Chytridiomycetes</taxon>
        <taxon>Caulochytriales</taxon>
        <taxon>Caulochytriaceae</taxon>
        <taxon>Caulochytrium</taxon>
    </lineage>
</organism>
<evidence type="ECO:0000256" key="1">
    <source>
        <dbReference type="SAM" id="MobiDB-lite"/>
    </source>
</evidence>
<feature type="compositionally biased region" description="Gly residues" evidence="1">
    <location>
        <begin position="109"/>
        <end position="125"/>
    </location>
</feature>
<dbReference type="Proteomes" id="UP000274922">
    <property type="component" value="Unassembled WGS sequence"/>
</dbReference>
<dbReference type="OrthoDB" id="5594612at2759"/>
<evidence type="ECO:0000313" key="3">
    <source>
        <dbReference type="Proteomes" id="UP000274922"/>
    </source>
</evidence>
<feature type="compositionally biased region" description="Low complexity" evidence="1">
    <location>
        <begin position="327"/>
        <end position="344"/>
    </location>
</feature>
<feature type="compositionally biased region" description="Polar residues" evidence="1">
    <location>
        <begin position="310"/>
        <end position="319"/>
    </location>
</feature>
<feature type="region of interest" description="Disordered" evidence="1">
    <location>
        <begin position="105"/>
        <end position="152"/>
    </location>
</feature>
<feature type="compositionally biased region" description="Pro residues" evidence="1">
    <location>
        <begin position="345"/>
        <end position="365"/>
    </location>
</feature>
<dbReference type="PANTHER" id="PTHR38407">
    <property type="entry name" value="PROTEIN IVY1"/>
    <property type="match status" value="1"/>
</dbReference>
<evidence type="ECO:0000313" key="2">
    <source>
        <dbReference type="EMBL" id="RKP02588.1"/>
    </source>
</evidence>
<gene>
    <name evidence="2" type="ORF">CXG81DRAFT_17728</name>
</gene>
<dbReference type="Gene3D" id="1.20.1270.60">
    <property type="entry name" value="Arfaptin homology (AH) domain/BAR domain"/>
    <property type="match status" value="1"/>
</dbReference>
<feature type="compositionally biased region" description="Basic residues" evidence="1">
    <location>
        <begin position="366"/>
        <end position="379"/>
    </location>
</feature>
<dbReference type="GO" id="GO:0042144">
    <property type="term" value="P:vacuole fusion, non-autophagic"/>
    <property type="evidence" value="ECO:0007669"/>
    <property type="project" value="InterPro"/>
</dbReference>
<dbReference type="GO" id="GO:0000329">
    <property type="term" value="C:fungal-type vacuole membrane"/>
    <property type="evidence" value="ECO:0007669"/>
    <property type="project" value="InterPro"/>
</dbReference>